<feature type="domain" description="PPM-type phosphatase" evidence="7">
    <location>
        <begin position="8"/>
        <end position="239"/>
    </location>
</feature>
<dbReference type="Gene3D" id="3.60.40.10">
    <property type="entry name" value="PPM-type phosphatase domain"/>
    <property type="match status" value="1"/>
</dbReference>
<dbReference type="Gene3D" id="1.10.510.10">
    <property type="entry name" value="Transferase(Phosphotransferase) domain 1"/>
    <property type="match status" value="1"/>
</dbReference>
<keyword evidence="2" id="KW-0547">Nucleotide-binding</keyword>
<evidence type="ECO:0000313" key="8">
    <source>
        <dbReference type="EMBL" id="SEC67497.1"/>
    </source>
</evidence>
<dbReference type="CDD" id="cd00143">
    <property type="entry name" value="PP2Cc"/>
    <property type="match status" value="1"/>
</dbReference>
<evidence type="ECO:0000256" key="2">
    <source>
        <dbReference type="ARBA" id="ARBA00022741"/>
    </source>
</evidence>
<proteinExistence type="predicted"/>
<dbReference type="InterPro" id="IPR008266">
    <property type="entry name" value="Tyr_kinase_AS"/>
</dbReference>
<dbReference type="AlphaFoldDB" id="A0A1M6VMA2"/>
<keyword evidence="5" id="KW-0472">Membrane</keyword>
<dbReference type="EMBL" id="FNTI01000001">
    <property type="protein sequence ID" value="SEC67497.1"/>
    <property type="molecule type" value="Genomic_DNA"/>
</dbReference>
<dbReference type="Gene3D" id="3.30.200.20">
    <property type="entry name" value="Phosphorylase Kinase, domain 1"/>
    <property type="match status" value="1"/>
</dbReference>
<evidence type="ECO:0000256" key="1">
    <source>
        <dbReference type="ARBA" id="ARBA00022679"/>
    </source>
</evidence>
<dbReference type="InterPro" id="IPR036457">
    <property type="entry name" value="PPM-type-like_dom_sf"/>
</dbReference>
<dbReference type="SUPFAM" id="SSF56112">
    <property type="entry name" value="Protein kinase-like (PK-like)"/>
    <property type="match status" value="1"/>
</dbReference>
<dbReference type="SMART" id="SM00332">
    <property type="entry name" value="PP2Cc"/>
    <property type="match status" value="1"/>
</dbReference>
<dbReference type="PANTHER" id="PTHR43289:SF6">
    <property type="entry name" value="SERINE_THREONINE-PROTEIN KINASE NEKL-3"/>
    <property type="match status" value="1"/>
</dbReference>
<keyword evidence="5" id="KW-0812">Transmembrane</keyword>
<sequence>MSRELKITVGQHSDKGRKETNQDFHGVLIPDEPLLSLKGIAIVLADGISSSNVSRIAAESAVKGFLTDYYCTSESWSVRTSAQRVLEATNSWLHSQTRRSQYSYDKDRGYVCTLSALVIKSTTAHLFHVGDSRIYRVSGTTLEQLTNDHRVVISSEQSYLGRALGVNSQIEIDYLMSRVEKGDTFVLVTDGIYEHVGERVIARVVKDGADDLDQAARAIVELAYELGSKDNLTVQIVRVDELPDAAAREVFGQPHELPLPPLLEARAVFDGYRIIRELHGSSRSHIYLAVDIETDAVVAIKIPSIDLRDDPAYLKRFMMEEWVARRIDSPHVLKPCPPQRKRNFLYVVTEFIDGQTLTQWMIDNPKPGLETVRGIVEQIAKGLRAFHRKEMLHQDIRPDNIMIDATGTVKIIDFGSTKITGVAEASPPGSRNDILGTQQYTAPEYFLGEQVSSRSDLFSLGVITYQMLTGKLPYGAQIARARTRSQFGKLVYAPAAHGSRDIPQWIDGTLEKAVHPNPAKRYDSLSEFLFDLRHPNANYLNTSSTPLIERNPLLFWKSTTIVLALAVILLLALQHGGHR</sequence>
<dbReference type="Pfam" id="PF13672">
    <property type="entry name" value="PP2C_2"/>
    <property type="match status" value="1"/>
</dbReference>
<dbReference type="PANTHER" id="PTHR43289">
    <property type="entry name" value="MITOGEN-ACTIVATED PROTEIN KINASE KINASE KINASE 20-RELATED"/>
    <property type="match status" value="1"/>
</dbReference>
<keyword evidence="1" id="KW-0808">Transferase</keyword>
<name>A0A1M6VMA2_9BRAD</name>
<reference evidence="8 9" key="1">
    <citation type="submission" date="2016-10" db="EMBL/GenBank/DDBJ databases">
        <authorList>
            <person name="de Groot N.N."/>
        </authorList>
    </citation>
    <scope>NUCLEOTIDE SEQUENCE [LARGE SCALE GENOMIC DNA]</scope>
    <source>
        <strain evidence="8 9">GAS522</strain>
    </source>
</reference>
<keyword evidence="4" id="KW-0067">ATP-binding</keyword>
<organism evidence="8 9">
    <name type="scientific">Bradyrhizobium lablabi</name>
    <dbReference type="NCBI Taxonomy" id="722472"/>
    <lineage>
        <taxon>Bacteria</taxon>
        <taxon>Pseudomonadati</taxon>
        <taxon>Pseudomonadota</taxon>
        <taxon>Alphaproteobacteria</taxon>
        <taxon>Hyphomicrobiales</taxon>
        <taxon>Nitrobacteraceae</taxon>
        <taxon>Bradyrhizobium</taxon>
    </lineage>
</organism>
<feature type="transmembrane region" description="Helical" evidence="5">
    <location>
        <begin position="553"/>
        <end position="573"/>
    </location>
</feature>
<protein>
    <submittedName>
        <fullName evidence="8">Serine/threonine protein phosphatase PrpC</fullName>
    </submittedName>
</protein>
<dbReference type="PROSITE" id="PS50011">
    <property type="entry name" value="PROTEIN_KINASE_DOM"/>
    <property type="match status" value="1"/>
</dbReference>
<dbReference type="PROSITE" id="PS51746">
    <property type="entry name" value="PPM_2"/>
    <property type="match status" value="1"/>
</dbReference>
<keyword evidence="5" id="KW-1133">Transmembrane helix</keyword>
<dbReference type="PROSITE" id="PS00109">
    <property type="entry name" value="PROTEIN_KINASE_TYR"/>
    <property type="match status" value="1"/>
</dbReference>
<keyword evidence="3" id="KW-0418">Kinase</keyword>
<dbReference type="SUPFAM" id="SSF81606">
    <property type="entry name" value="PP2C-like"/>
    <property type="match status" value="1"/>
</dbReference>
<dbReference type="InterPro" id="IPR011009">
    <property type="entry name" value="Kinase-like_dom_sf"/>
</dbReference>
<dbReference type="CDD" id="cd14014">
    <property type="entry name" value="STKc_PknB_like"/>
    <property type="match status" value="1"/>
</dbReference>
<dbReference type="GO" id="GO:0004674">
    <property type="term" value="F:protein serine/threonine kinase activity"/>
    <property type="evidence" value="ECO:0007669"/>
    <property type="project" value="TreeGrafter"/>
</dbReference>
<evidence type="ECO:0000256" key="5">
    <source>
        <dbReference type="SAM" id="Phobius"/>
    </source>
</evidence>
<feature type="domain" description="Protein kinase" evidence="6">
    <location>
        <begin position="272"/>
        <end position="537"/>
    </location>
</feature>
<evidence type="ECO:0000256" key="3">
    <source>
        <dbReference type="ARBA" id="ARBA00022777"/>
    </source>
</evidence>
<dbReference type="InterPro" id="IPR001932">
    <property type="entry name" value="PPM-type_phosphatase-like_dom"/>
</dbReference>
<evidence type="ECO:0000256" key="4">
    <source>
        <dbReference type="ARBA" id="ARBA00022840"/>
    </source>
</evidence>
<dbReference type="Pfam" id="PF00069">
    <property type="entry name" value="Pkinase"/>
    <property type="match status" value="1"/>
</dbReference>
<dbReference type="GO" id="GO:0005524">
    <property type="term" value="F:ATP binding"/>
    <property type="evidence" value="ECO:0007669"/>
    <property type="project" value="UniProtKB-KW"/>
</dbReference>
<evidence type="ECO:0000259" key="7">
    <source>
        <dbReference type="PROSITE" id="PS51746"/>
    </source>
</evidence>
<evidence type="ECO:0000313" key="9">
    <source>
        <dbReference type="Proteomes" id="UP000183208"/>
    </source>
</evidence>
<dbReference type="RefSeq" id="WP_074818286.1">
    <property type="nucleotide sequence ID" value="NZ_FNTI01000001.1"/>
</dbReference>
<evidence type="ECO:0000259" key="6">
    <source>
        <dbReference type="PROSITE" id="PS50011"/>
    </source>
</evidence>
<dbReference type="SMART" id="SM00331">
    <property type="entry name" value="PP2C_SIG"/>
    <property type="match status" value="1"/>
</dbReference>
<dbReference type="InterPro" id="IPR000719">
    <property type="entry name" value="Prot_kinase_dom"/>
</dbReference>
<dbReference type="OrthoDB" id="9801841at2"/>
<gene>
    <name evidence="8" type="ORF">SAMN05444171_2003</name>
</gene>
<dbReference type="Proteomes" id="UP000183208">
    <property type="component" value="Unassembled WGS sequence"/>
</dbReference>
<accession>A0A1M6VMA2</accession>